<dbReference type="InterPro" id="IPR028978">
    <property type="entry name" value="Chorismate_lyase_/UTRA_dom_sf"/>
</dbReference>
<protein>
    <submittedName>
        <fullName evidence="5">GntR family transcriptional regulator</fullName>
    </submittedName>
</protein>
<dbReference type="Pfam" id="PF00392">
    <property type="entry name" value="GntR"/>
    <property type="match status" value="1"/>
</dbReference>
<evidence type="ECO:0000256" key="3">
    <source>
        <dbReference type="ARBA" id="ARBA00023163"/>
    </source>
</evidence>
<dbReference type="GO" id="GO:0045892">
    <property type="term" value="P:negative regulation of DNA-templated transcription"/>
    <property type="evidence" value="ECO:0007669"/>
    <property type="project" value="TreeGrafter"/>
</dbReference>
<dbReference type="CDD" id="cd07377">
    <property type="entry name" value="WHTH_GntR"/>
    <property type="match status" value="1"/>
</dbReference>
<sequence>MEKVPIPLYYQLYLELKNKLIEEYKKGEKFLTELEICEKYGVSRPTVRKALDELEREGLIERKRGQGTFYTGIKQEEELSKLTGFTEEAMKQGHKTYSLVLENKLVEIPTDLIKEFGLPKKARVVLLKRVRYLDNEPYALETAYLNPGADIRVLNIIEKDMGKESLYQILTSEYGIRFSKAIETLEVTRLTKEESKYLSQKEGEPAALRTRYTYTDTNQCIEYVISIYRGDKYKFRVVRQV</sequence>
<name>A0A0C7P4Q7_DEFTU</name>
<dbReference type="PATRIC" id="fig|1006576.9.peg.1515"/>
<keyword evidence="6" id="KW-1185">Reference proteome</keyword>
<dbReference type="PANTHER" id="PTHR44846:SF1">
    <property type="entry name" value="MANNOSYL-D-GLYCERATE TRANSPORT_METABOLISM SYSTEM REPRESSOR MNGR-RELATED"/>
    <property type="match status" value="1"/>
</dbReference>
<accession>A0A0C7P4Q7</accession>
<evidence type="ECO:0000256" key="2">
    <source>
        <dbReference type="ARBA" id="ARBA00023125"/>
    </source>
</evidence>
<dbReference type="PROSITE" id="PS50949">
    <property type="entry name" value="HTH_GNTR"/>
    <property type="match status" value="1"/>
</dbReference>
<dbReference type="Proteomes" id="UP000032809">
    <property type="component" value="Chromosome I"/>
</dbReference>
<dbReference type="InterPro" id="IPR036388">
    <property type="entry name" value="WH-like_DNA-bd_sf"/>
</dbReference>
<dbReference type="STRING" id="1006576.DTL3_1518"/>
<keyword evidence="2" id="KW-0238">DNA-binding</keyword>
<proteinExistence type="predicted"/>
<dbReference type="Gene3D" id="1.10.10.10">
    <property type="entry name" value="Winged helix-like DNA-binding domain superfamily/Winged helix DNA-binding domain"/>
    <property type="match status" value="1"/>
</dbReference>
<keyword evidence="3" id="KW-0804">Transcription</keyword>
<evidence type="ECO:0000313" key="5">
    <source>
        <dbReference type="EMBL" id="CEP78809.1"/>
    </source>
</evidence>
<organism evidence="5 6">
    <name type="scientific">Defluviitoga tunisiensis</name>
    <dbReference type="NCBI Taxonomy" id="1006576"/>
    <lineage>
        <taxon>Bacteria</taxon>
        <taxon>Thermotogati</taxon>
        <taxon>Thermotogota</taxon>
        <taxon>Thermotogae</taxon>
        <taxon>Petrotogales</taxon>
        <taxon>Petrotogaceae</taxon>
        <taxon>Defluviitoga</taxon>
    </lineage>
</organism>
<dbReference type="InterPro" id="IPR011663">
    <property type="entry name" value="UTRA"/>
</dbReference>
<dbReference type="Pfam" id="PF07702">
    <property type="entry name" value="UTRA"/>
    <property type="match status" value="1"/>
</dbReference>
<dbReference type="PANTHER" id="PTHR44846">
    <property type="entry name" value="MANNOSYL-D-GLYCERATE TRANSPORT/METABOLISM SYSTEM REPRESSOR MNGR-RELATED"/>
    <property type="match status" value="1"/>
</dbReference>
<feature type="domain" description="HTH gntR-type" evidence="4">
    <location>
        <begin position="6"/>
        <end position="73"/>
    </location>
</feature>
<evidence type="ECO:0000259" key="4">
    <source>
        <dbReference type="PROSITE" id="PS50949"/>
    </source>
</evidence>
<dbReference type="InterPro" id="IPR000524">
    <property type="entry name" value="Tscrpt_reg_HTH_GntR"/>
</dbReference>
<dbReference type="SMART" id="SM00345">
    <property type="entry name" value="HTH_GNTR"/>
    <property type="match status" value="1"/>
</dbReference>
<dbReference type="OrthoDB" id="457376at2"/>
<keyword evidence="1" id="KW-0805">Transcription regulation</keyword>
<dbReference type="AlphaFoldDB" id="A0A0C7P4Q7"/>
<dbReference type="GO" id="GO:0003700">
    <property type="term" value="F:DNA-binding transcription factor activity"/>
    <property type="evidence" value="ECO:0007669"/>
    <property type="project" value="InterPro"/>
</dbReference>
<dbReference type="InterPro" id="IPR050679">
    <property type="entry name" value="Bact_HTH_transcr_reg"/>
</dbReference>
<gene>
    <name evidence="5" type="ORF">DTL3_1518</name>
</gene>
<evidence type="ECO:0000313" key="6">
    <source>
        <dbReference type="Proteomes" id="UP000032809"/>
    </source>
</evidence>
<dbReference type="KEGG" id="dtn:DTL3_1518"/>
<dbReference type="Gene3D" id="3.40.1410.10">
    <property type="entry name" value="Chorismate lyase-like"/>
    <property type="match status" value="1"/>
</dbReference>
<evidence type="ECO:0000256" key="1">
    <source>
        <dbReference type="ARBA" id="ARBA00023015"/>
    </source>
</evidence>
<reference evidence="6" key="1">
    <citation type="submission" date="2014-11" db="EMBL/GenBank/DDBJ databases">
        <authorList>
            <person name="Wibberg D."/>
        </authorList>
    </citation>
    <scope>NUCLEOTIDE SEQUENCE [LARGE SCALE GENOMIC DNA]</scope>
    <source>
        <strain evidence="6">L3</strain>
    </source>
</reference>
<dbReference type="InterPro" id="IPR036390">
    <property type="entry name" value="WH_DNA-bd_sf"/>
</dbReference>
<dbReference type="PRINTS" id="PR00035">
    <property type="entry name" value="HTHGNTR"/>
</dbReference>
<dbReference type="RefSeq" id="WP_045088187.1">
    <property type="nucleotide sequence ID" value="NZ_LN824141.1"/>
</dbReference>
<dbReference type="SUPFAM" id="SSF64288">
    <property type="entry name" value="Chorismate lyase-like"/>
    <property type="match status" value="1"/>
</dbReference>
<dbReference type="SUPFAM" id="SSF46785">
    <property type="entry name" value="Winged helix' DNA-binding domain"/>
    <property type="match status" value="1"/>
</dbReference>
<dbReference type="GO" id="GO:0003677">
    <property type="term" value="F:DNA binding"/>
    <property type="evidence" value="ECO:0007669"/>
    <property type="project" value="UniProtKB-KW"/>
</dbReference>
<dbReference type="SMART" id="SM00866">
    <property type="entry name" value="UTRA"/>
    <property type="match status" value="1"/>
</dbReference>
<dbReference type="EMBL" id="LN824141">
    <property type="protein sequence ID" value="CEP78809.1"/>
    <property type="molecule type" value="Genomic_DNA"/>
</dbReference>
<dbReference type="HOGENOM" id="CLU_063236_2_3_0"/>